<dbReference type="PANTHER" id="PTHR43646:SF2">
    <property type="entry name" value="GLYCOSYLTRANSFERASE 2-LIKE DOMAIN-CONTAINING PROTEIN"/>
    <property type="match status" value="1"/>
</dbReference>
<protein>
    <recommendedName>
        <fullName evidence="6">Glycosyltransferase 2-like domain-containing protein</fullName>
    </recommendedName>
</protein>
<organism evidence="7 8">
    <name type="scientific">Candidatus Abawacabacteria bacterium RBG_16_42_10</name>
    <dbReference type="NCBI Taxonomy" id="1817814"/>
    <lineage>
        <taxon>Bacteria</taxon>
        <taxon>Candidatus Abawacaibacteriota</taxon>
    </lineage>
</organism>
<evidence type="ECO:0000256" key="3">
    <source>
        <dbReference type="ARBA" id="ARBA00022676"/>
    </source>
</evidence>
<dbReference type="SUPFAM" id="SSF53448">
    <property type="entry name" value="Nucleotide-diphospho-sugar transferases"/>
    <property type="match status" value="1"/>
</dbReference>
<evidence type="ECO:0000256" key="2">
    <source>
        <dbReference type="ARBA" id="ARBA00022475"/>
    </source>
</evidence>
<dbReference type="Pfam" id="PF00535">
    <property type="entry name" value="Glycos_transf_2"/>
    <property type="match status" value="1"/>
</dbReference>
<keyword evidence="2" id="KW-1003">Cell membrane</keyword>
<comment type="caution">
    <text evidence="7">The sequence shown here is derived from an EMBL/GenBank/DDBJ whole genome shotgun (WGS) entry which is preliminary data.</text>
</comment>
<dbReference type="GO" id="GO:0005886">
    <property type="term" value="C:plasma membrane"/>
    <property type="evidence" value="ECO:0007669"/>
    <property type="project" value="UniProtKB-SubCell"/>
</dbReference>
<dbReference type="InterPro" id="IPR029044">
    <property type="entry name" value="Nucleotide-diphossugar_trans"/>
</dbReference>
<accession>A0A1F4XM83</accession>
<evidence type="ECO:0000256" key="1">
    <source>
        <dbReference type="ARBA" id="ARBA00004236"/>
    </source>
</evidence>
<evidence type="ECO:0000313" key="7">
    <source>
        <dbReference type="EMBL" id="OGC82203.1"/>
    </source>
</evidence>
<dbReference type="Proteomes" id="UP000177614">
    <property type="component" value="Unassembled WGS sequence"/>
</dbReference>
<evidence type="ECO:0000256" key="5">
    <source>
        <dbReference type="ARBA" id="ARBA00023136"/>
    </source>
</evidence>
<gene>
    <name evidence="7" type="ORF">A2V81_00470</name>
</gene>
<comment type="subcellular location">
    <subcellularLocation>
        <location evidence="1">Cell membrane</location>
    </subcellularLocation>
</comment>
<evidence type="ECO:0000313" key="8">
    <source>
        <dbReference type="Proteomes" id="UP000177614"/>
    </source>
</evidence>
<reference evidence="7 8" key="1">
    <citation type="journal article" date="2016" name="Nat. Commun.">
        <title>Thousands of microbial genomes shed light on interconnected biogeochemical processes in an aquifer system.</title>
        <authorList>
            <person name="Anantharaman K."/>
            <person name="Brown C.T."/>
            <person name="Hug L.A."/>
            <person name="Sharon I."/>
            <person name="Castelle C.J."/>
            <person name="Probst A.J."/>
            <person name="Thomas B.C."/>
            <person name="Singh A."/>
            <person name="Wilkins M.J."/>
            <person name="Karaoz U."/>
            <person name="Brodie E.L."/>
            <person name="Williams K.H."/>
            <person name="Hubbard S.S."/>
            <person name="Banfield J.F."/>
        </authorList>
    </citation>
    <scope>NUCLEOTIDE SEQUENCE [LARGE SCALE GENOMIC DNA]</scope>
</reference>
<dbReference type="Gene3D" id="3.90.550.10">
    <property type="entry name" value="Spore Coat Polysaccharide Biosynthesis Protein SpsA, Chain A"/>
    <property type="match status" value="1"/>
</dbReference>
<dbReference type="InterPro" id="IPR001173">
    <property type="entry name" value="Glyco_trans_2-like"/>
</dbReference>
<keyword evidence="5" id="KW-0472">Membrane</keyword>
<sequence length="257" mass="29282">MGSNKNQEHLDPMKMPKVSVIIPAYNEEKCIERGVKSALNGTRTYPGEYEIIVVDNVSSDGTYFIVQELTKKHPQVKLEQQHIKGVSHARNKGASVATGEYLVFLDADSQVGPKFLERTITEMEAKSLEAASCCARPNIPTVSNKFLLWVFNVFMLMLQHTSRPIALGAAIIAKKEVHMMIGGFDIDMYYGEDSRYVTKAKDHAKFAVVKEPFIFDMRRVYSEGKIRSVAKLLWAFGHHLLFRSTKKIKFRYDHDYK</sequence>
<evidence type="ECO:0000259" key="6">
    <source>
        <dbReference type="Pfam" id="PF00535"/>
    </source>
</evidence>
<proteinExistence type="predicted"/>
<feature type="domain" description="Glycosyltransferase 2-like" evidence="6">
    <location>
        <begin position="19"/>
        <end position="136"/>
    </location>
</feature>
<name>A0A1F4XM83_9BACT</name>
<keyword evidence="3" id="KW-0328">Glycosyltransferase</keyword>
<dbReference type="PANTHER" id="PTHR43646">
    <property type="entry name" value="GLYCOSYLTRANSFERASE"/>
    <property type="match status" value="1"/>
</dbReference>
<keyword evidence="4" id="KW-0808">Transferase</keyword>
<dbReference type="EMBL" id="MEWR01000009">
    <property type="protein sequence ID" value="OGC82203.1"/>
    <property type="molecule type" value="Genomic_DNA"/>
</dbReference>
<dbReference type="AlphaFoldDB" id="A0A1F4XM83"/>
<dbReference type="STRING" id="1817814.A2V81_00470"/>
<evidence type="ECO:0000256" key="4">
    <source>
        <dbReference type="ARBA" id="ARBA00022679"/>
    </source>
</evidence>
<dbReference type="GO" id="GO:0016757">
    <property type="term" value="F:glycosyltransferase activity"/>
    <property type="evidence" value="ECO:0007669"/>
    <property type="project" value="UniProtKB-KW"/>
</dbReference>